<name>A0ABP6Y2B1_9FLAO</name>
<evidence type="ECO:0000256" key="5">
    <source>
        <dbReference type="ARBA" id="ARBA00022840"/>
    </source>
</evidence>
<keyword evidence="3" id="KW-0997">Cell inner membrane</keyword>
<dbReference type="PANTHER" id="PTHR42781">
    <property type="entry name" value="SPERMIDINE/PUTRESCINE IMPORT ATP-BINDING PROTEIN POTA"/>
    <property type="match status" value="1"/>
</dbReference>
<accession>A0ABP6Y2B1</accession>
<dbReference type="InterPro" id="IPR050093">
    <property type="entry name" value="ABC_SmlMolc_Importer"/>
</dbReference>
<feature type="domain" description="ABC transporter" evidence="8">
    <location>
        <begin position="2"/>
        <end position="234"/>
    </location>
</feature>
<dbReference type="GO" id="GO:0005524">
    <property type="term" value="F:ATP binding"/>
    <property type="evidence" value="ECO:0007669"/>
    <property type="project" value="UniProtKB-KW"/>
</dbReference>
<keyword evidence="4" id="KW-0547">Nucleotide-binding</keyword>
<evidence type="ECO:0000256" key="1">
    <source>
        <dbReference type="ARBA" id="ARBA00022448"/>
    </source>
</evidence>
<evidence type="ECO:0000256" key="3">
    <source>
        <dbReference type="ARBA" id="ARBA00022519"/>
    </source>
</evidence>
<dbReference type="Gene3D" id="3.40.50.300">
    <property type="entry name" value="P-loop containing nucleotide triphosphate hydrolases"/>
    <property type="match status" value="1"/>
</dbReference>
<evidence type="ECO:0000313" key="9">
    <source>
        <dbReference type="EMBL" id="GAA3576307.1"/>
    </source>
</evidence>
<dbReference type="RefSeq" id="WP_345006771.1">
    <property type="nucleotide sequence ID" value="NZ_BAABCY010000074.1"/>
</dbReference>
<evidence type="ECO:0000256" key="2">
    <source>
        <dbReference type="ARBA" id="ARBA00022475"/>
    </source>
</evidence>
<dbReference type="SMART" id="SM00382">
    <property type="entry name" value="AAA"/>
    <property type="match status" value="1"/>
</dbReference>
<protein>
    <submittedName>
        <fullName evidence="9">ABC transporter ATP-binding protein</fullName>
    </submittedName>
</protein>
<gene>
    <name evidence="9" type="ORF">GCM10022395_26460</name>
</gene>
<dbReference type="InterPro" id="IPR003439">
    <property type="entry name" value="ABC_transporter-like_ATP-bd"/>
</dbReference>
<comment type="caution">
    <text evidence="9">The sequence shown here is derived from an EMBL/GenBank/DDBJ whole genome shotgun (WGS) entry which is preliminary data.</text>
</comment>
<dbReference type="PROSITE" id="PS50893">
    <property type="entry name" value="ABC_TRANSPORTER_2"/>
    <property type="match status" value="1"/>
</dbReference>
<keyword evidence="7" id="KW-0472">Membrane</keyword>
<evidence type="ECO:0000313" key="10">
    <source>
        <dbReference type="Proteomes" id="UP001500954"/>
    </source>
</evidence>
<dbReference type="InterPro" id="IPR027417">
    <property type="entry name" value="P-loop_NTPase"/>
</dbReference>
<evidence type="ECO:0000256" key="7">
    <source>
        <dbReference type="ARBA" id="ARBA00023136"/>
    </source>
</evidence>
<dbReference type="Pfam" id="PF00005">
    <property type="entry name" value="ABC_tran"/>
    <property type="match status" value="1"/>
</dbReference>
<dbReference type="PANTHER" id="PTHR42781:SF5">
    <property type="entry name" value="PUTRESCINE TRANSPORT ATP-BINDING PROTEIN POTG"/>
    <property type="match status" value="1"/>
</dbReference>
<sequence>MLHVKNLSFSYNKTTVLKDLNFKVKRGEHLSVIGESGSGKSTLLKVLYGEYDLDSGHIFWNDTEILGPKFNLVIGYDFMKYVAQEFDLMPFITVEENIGKFLSNFYPEEKQQRTAELLEVVELSPFAKTKVKTLSGGQKQRVALARALAKQPEIILLDEPFSHIDNFKKQSLRRSVFKYLKAHHISCIVATHDKEDVLGYADRMLVLNNKRIEVNNTPEYLYNNPKTPLTASFFGEFNTINNRIFYADQLNVVDISNLKTIVKHCYFKGNYYLIEADLNGETVFFKNNTILGIDQIVYLSPTS</sequence>
<dbReference type="InterPro" id="IPR017871">
    <property type="entry name" value="ABC_transporter-like_CS"/>
</dbReference>
<dbReference type="InterPro" id="IPR003593">
    <property type="entry name" value="AAA+_ATPase"/>
</dbReference>
<keyword evidence="2" id="KW-1003">Cell membrane</keyword>
<dbReference type="PROSITE" id="PS00211">
    <property type="entry name" value="ABC_TRANSPORTER_1"/>
    <property type="match status" value="1"/>
</dbReference>
<dbReference type="SUPFAM" id="SSF52540">
    <property type="entry name" value="P-loop containing nucleoside triphosphate hydrolases"/>
    <property type="match status" value="1"/>
</dbReference>
<keyword evidence="6" id="KW-1278">Translocase</keyword>
<evidence type="ECO:0000259" key="8">
    <source>
        <dbReference type="PROSITE" id="PS50893"/>
    </source>
</evidence>
<evidence type="ECO:0000256" key="6">
    <source>
        <dbReference type="ARBA" id="ARBA00022967"/>
    </source>
</evidence>
<keyword evidence="10" id="KW-1185">Reference proteome</keyword>
<keyword evidence="5 9" id="KW-0067">ATP-binding</keyword>
<reference evidence="10" key="1">
    <citation type="journal article" date="2019" name="Int. J. Syst. Evol. Microbiol.">
        <title>The Global Catalogue of Microorganisms (GCM) 10K type strain sequencing project: providing services to taxonomists for standard genome sequencing and annotation.</title>
        <authorList>
            <consortium name="The Broad Institute Genomics Platform"/>
            <consortium name="The Broad Institute Genome Sequencing Center for Infectious Disease"/>
            <person name="Wu L."/>
            <person name="Ma J."/>
        </authorList>
    </citation>
    <scope>NUCLEOTIDE SEQUENCE [LARGE SCALE GENOMIC DNA]</scope>
    <source>
        <strain evidence="10">JCM 17111</strain>
    </source>
</reference>
<keyword evidence="1" id="KW-0813">Transport</keyword>
<dbReference type="Proteomes" id="UP001500954">
    <property type="component" value="Unassembled WGS sequence"/>
</dbReference>
<dbReference type="EMBL" id="BAABCY010000074">
    <property type="protein sequence ID" value="GAA3576307.1"/>
    <property type="molecule type" value="Genomic_DNA"/>
</dbReference>
<organism evidence="9 10">
    <name type="scientific">Snuella lapsa</name>
    <dbReference type="NCBI Taxonomy" id="870481"/>
    <lineage>
        <taxon>Bacteria</taxon>
        <taxon>Pseudomonadati</taxon>
        <taxon>Bacteroidota</taxon>
        <taxon>Flavobacteriia</taxon>
        <taxon>Flavobacteriales</taxon>
        <taxon>Flavobacteriaceae</taxon>
        <taxon>Snuella</taxon>
    </lineage>
</organism>
<evidence type="ECO:0000256" key="4">
    <source>
        <dbReference type="ARBA" id="ARBA00022741"/>
    </source>
</evidence>
<proteinExistence type="predicted"/>